<evidence type="ECO:0000256" key="5">
    <source>
        <dbReference type="SAM" id="Phobius"/>
    </source>
</evidence>
<dbReference type="PANTHER" id="PTHR37422">
    <property type="entry name" value="TEICHURONIC ACID BIOSYNTHESIS PROTEIN TUAE"/>
    <property type="match status" value="1"/>
</dbReference>
<feature type="transmembrane region" description="Helical" evidence="5">
    <location>
        <begin position="237"/>
        <end position="253"/>
    </location>
</feature>
<feature type="transmembrane region" description="Helical" evidence="5">
    <location>
        <begin position="125"/>
        <end position="143"/>
    </location>
</feature>
<gene>
    <name evidence="7" type="ORF">LEP1GSC024_2860</name>
</gene>
<feature type="domain" description="O-antigen ligase-related" evidence="6">
    <location>
        <begin position="221"/>
        <end position="379"/>
    </location>
</feature>
<dbReference type="RefSeq" id="WP_004447535.1">
    <property type="nucleotide sequence ID" value="NZ_AKXB02000152.1"/>
</dbReference>
<evidence type="ECO:0000256" key="1">
    <source>
        <dbReference type="ARBA" id="ARBA00004141"/>
    </source>
</evidence>
<evidence type="ECO:0000256" key="2">
    <source>
        <dbReference type="ARBA" id="ARBA00022692"/>
    </source>
</evidence>
<dbReference type="InterPro" id="IPR007016">
    <property type="entry name" value="O-antigen_ligase-rel_domated"/>
</dbReference>
<comment type="subcellular location">
    <subcellularLocation>
        <location evidence="1">Membrane</location>
        <topology evidence="1">Multi-pass membrane protein</topology>
    </subcellularLocation>
</comment>
<dbReference type="InterPro" id="IPR051533">
    <property type="entry name" value="WaaL-like"/>
</dbReference>
<feature type="transmembrane region" description="Helical" evidence="5">
    <location>
        <begin position="569"/>
        <end position="587"/>
    </location>
</feature>
<feature type="transmembrane region" description="Helical" evidence="5">
    <location>
        <begin position="61"/>
        <end position="80"/>
    </location>
</feature>
<feature type="transmembrane region" description="Helical" evidence="5">
    <location>
        <begin position="212"/>
        <end position="231"/>
    </location>
</feature>
<feature type="transmembrane region" description="Helical" evidence="5">
    <location>
        <begin position="402"/>
        <end position="420"/>
    </location>
</feature>
<feature type="transmembrane region" description="Helical" evidence="5">
    <location>
        <begin position="265"/>
        <end position="282"/>
    </location>
</feature>
<evidence type="ECO:0000259" key="6">
    <source>
        <dbReference type="Pfam" id="PF04932"/>
    </source>
</evidence>
<keyword evidence="3 5" id="KW-1133">Transmembrane helix</keyword>
<keyword evidence="4 5" id="KW-0472">Membrane</keyword>
<dbReference type="Proteomes" id="UP000012138">
    <property type="component" value="Unassembled WGS sequence"/>
</dbReference>
<feature type="transmembrane region" description="Helical" evidence="5">
    <location>
        <begin position="175"/>
        <end position="200"/>
    </location>
</feature>
<dbReference type="GO" id="GO:0016874">
    <property type="term" value="F:ligase activity"/>
    <property type="evidence" value="ECO:0007669"/>
    <property type="project" value="UniProtKB-KW"/>
</dbReference>
<keyword evidence="7" id="KW-0436">Ligase</keyword>
<dbReference type="GO" id="GO:0016020">
    <property type="term" value="C:membrane"/>
    <property type="evidence" value="ECO:0007669"/>
    <property type="project" value="UniProtKB-SubCell"/>
</dbReference>
<dbReference type="AlphaFoldDB" id="M6Y603"/>
<dbReference type="PANTHER" id="PTHR37422:SF13">
    <property type="entry name" value="LIPOPOLYSACCHARIDE BIOSYNTHESIS PROTEIN PA4999-RELATED"/>
    <property type="match status" value="1"/>
</dbReference>
<evidence type="ECO:0000256" key="4">
    <source>
        <dbReference type="ARBA" id="ARBA00023136"/>
    </source>
</evidence>
<evidence type="ECO:0000256" key="3">
    <source>
        <dbReference type="ARBA" id="ARBA00022989"/>
    </source>
</evidence>
<dbReference type="EMBL" id="AKXB02000152">
    <property type="protein sequence ID" value="EMO87406.1"/>
    <property type="molecule type" value="Genomic_DNA"/>
</dbReference>
<sequence length="798" mass="92701">MKDKIANGLKTVSLLSFGLFLFGFPLSVSVSQIFGAVTILTSYPLFFLEKESKQIWKQIQTPFWIFLGIYILLFLSSILQAESYSPFFKKFLKQSESGDFWMLLIFPASFLITSIEKNQKILRKFLFISATITILLGCISLFSEVRIGKFVANGFKYAPGDRLQHFSGSIGSIKLYLPIGMMNTHLTFGGILGLFLPGLFMDWIQSFQQKRNFTFGFKTFLVFAGFIILFFNQSRSVWLGVMYVLFLLILFLKKNLSKISLKTKIIAGLVLISIFLSTAYFFRNNWLIQRSISQIFQIHNTENQRYYIYKNTIPLLNKHWLIGIGGGNYKNFHWKESSNMIQKEEQLWYELYITPRGHAHNDLLHFIVTGGIFAGILFLLFWGKLFCSFFQNDYNTKNKISMLTIGVLSLFPAGFFQCYLLDDEVVLPFFAFCGIFLGGKFSLSKASFDKIAENKLQINTQISKNLQPNTIFKKLNLFLNRFIIFKTNKHNLEKENISSHDPQFLNTNKTDTDFDIKNKRTNPSNSTVSIFDFSFYKLKKKFLQNKRSFSKKFVFQKTILYLKKNKNPFIKTICTIFSPMIFYWLFWIPRLNLEPLEVYNRRVRSSDSTLTREVQKNILKYELDSEEKSPSLFSWINFKQTSNSSLKSSFSETQFSTLNNSQASLPFQVEGCLTHRYPNPPKPRKIPFSFMIYVPENSINPPKSAKITIVTRDSFDQDQLYWAHGEGDLGTISVNLQKGKNQILIPNFLMNTTPKEFPEGVFFRDFRISYSGFKKNEKIEIPKLYFGKICDTVISMEE</sequence>
<evidence type="ECO:0000313" key="8">
    <source>
        <dbReference type="Proteomes" id="UP000012138"/>
    </source>
</evidence>
<organism evidence="7 8">
    <name type="scientific">Leptospira noguchii str. 2001034031</name>
    <dbReference type="NCBI Taxonomy" id="1193053"/>
    <lineage>
        <taxon>Bacteria</taxon>
        <taxon>Pseudomonadati</taxon>
        <taxon>Spirochaetota</taxon>
        <taxon>Spirochaetia</taxon>
        <taxon>Leptospirales</taxon>
        <taxon>Leptospiraceae</taxon>
        <taxon>Leptospira</taxon>
    </lineage>
</organism>
<comment type="caution">
    <text evidence="7">The sequence shown here is derived from an EMBL/GenBank/DDBJ whole genome shotgun (WGS) entry which is preliminary data.</text>
</comment>
<keyword evidence="2 5" id="KW-0812">Transmembrane</keyword>
<accession>M6Y603</accession>
<evidence type="ECO:0000313" key="7">
    <source>
        <dbReference type="EMBL" id="EMO87406.1"/>
    </source>
</evidence>
<name>M6Y603_9LEPT</name>
<feature type="transmembrane region" description="Helical" evidence="5">
    <location>
        <begin position="7"/>
        <end position="24"/>
    </location>
</feature>
<feature type="transmembrane region" description="Helical" evidence="5">
    <location>
        <begin position="363"/>
        <end position="382"/>
    </location>
</feature>
<protein>
    <submittedName>
        <fullName evidence="7">O-antigen ligase</fullName>
    </submittedName>
</protein>
<feature type="transmembrane region" description="Helical" evidence="5">
    <location>
        <begin position="426"/>
        <end position="443"/>
    </location>
</feature>
<reference evidence="7 8" key="1">
    <citation type="submission" date="2013-01" db="EMBL/GenBank/DDBJ databases">
        <authorList>
            <person name="Harkins D.M."/>
            <person name="Durkin A.S."/>
            <person name="Brinkac L.M."/>
            <person name="Haft D.H."/>
            <person name="Selengut J.D."/>
            <person name="Sanka R."/>
            <person name="DePew J."/>
            <person name="Purushe J."/>
            <person name="Whelen A.C."/>
            <person name="Vinetz J.M."/>
            <person name="Sutton G.G."/>
            <person name="Nierman W.C."/>
            <person name="Fouts D.E."/>
        </authorList>
    </citation>
    <scope>NUCLEOTIDE SEQUENCE [LARGE SCALE GENOMIC DNA]</scope>
    <source>
        <strain evidence="7 8">2001034031</strain>
    </source>
</reference>
<proteinExistence type="predicted"/>
<dbReference type="Pfam" id="PF04932">
    <property type="entry name" value="Wzy_C"/>
    <property type="match status" value="1"/>
</dbReference>